<comment type="similarity">
    <text evidence="1">Belongs to the glycosyl hydrolase 29 family.</text>
</comment>
<evidence type="ECO:0000256" key="5">
    <source>
        <dbReference type="ARBA" id="ARBA00023295"/>
    </source>
</evidence>
<evidence type="ECO:0000256" key="1">
    <source>
        <dbReference type="ARBA" id="ARBA00007951"/>
    </source>
</evidence>
<evidence type="ECO:0000313" key="8">
    <source>
        <dbReference type="Proteomes" id="UP001519887"/>
    </source>
</evidence>
<dbReference type="InterPro" id="IPR000933">
    <property type="entry name" value="Glyco_hydro_29"/>
</dbReference>
<sequence>VVTTKHHEGFCLWDSELTEYKATRTPAGRDLLRPMVDAFRARNMKTGLYYSLLDWHHPDYTVDVKHPLRYNSEYVALDRERQFQRYVDYMFGQTRELLTNYGQIDLLFLDFSIA</sequence>
<protein>
    <recommendedName>
        <fullName evidence="2">alpha-L-fucosidase</fullName>
        <ecNumber evidence="2">3.2.1.51</ecNumber>
    </recommendedName>
</protein>
<dbReference type="EC" id="3.2.1.51" evidence="2"/>
<evidence type="ECO:0000256" key="3">
    <source>
        <dbReference type="ARBA" id="ARBA00022729"/>
    </source>
</evidence>
<evidence type="ECO:0000313" key="7">
    <source>
        <dbReference type="EMBL" id="MBW7462239.1"/>
    </source>
</evidence>
<proteinExistence type="inferred from homology"/>
<gene>
    <name evidence="7" type="ORF">K0U00_50130</name>
</gene>
<dbReference type="InterPro" id="IPR017853">
    <property type="entry name" value="GH"/>
</dbReference>
<comment type="caution">
    <text evidence="7">The sequence shown here is derived from an EMBL/GenBank/DDBJ whole genome shotgun (WGS) entry which is preliminary data.</text>
</comment>
<dbReference type="Proteomes" id="UP001519887">
    <property type="component" value="Unassembled WGS sequence"/>
</dbReference>
<keyword evidence="8" id="KW-1185">Reference proteome</keyword>
<dbReference type="PANTHER" id="PTHR10030:SF37">
    <property type="entry name" value="ALPHA-L-FUCOSIDASE-RELATED"/>
    <property type="match status" value="1"/>
</dbReference>
<organism evidence="7 8">
    <name type="scientific">Paenibacillus sepulcri</name>
    <dbReference type="NCBI Taxonomy" id="359917"/>
    <lineage>
        <taxon>Bacteria</taxon>
        <taxon>Bacillati</taxon>
        <taxon>Bacillota</taxon>
        <taxon>Bacilli</taxon>
        <taxon>Bacillales</taxon>
        <taxon>Paenibacillaceae</taxon>
        <taxon>Paenibacillus</taxon>
    </lineage>
</organism>
<evidence type="ECO:0000256" key="2">
    <source>
        <dbReference type="ARBA" id="ARBA00012662"/>
    </source>
</evidence>
<name>A0ABS7CMU1_9BACL</name>
<dbReference type="SMART" id="SM00812">
    <property type="entry name" value="Alpha_L_fucos"/>
    <property type="match status" value="1"/>
</dbReference>
<dbReference type="EMBL" id="JAHZIK010003722">
    <property type="protein sequence ID" value="MBW7462239.1"/>
    <property type="molecule type" value="Genomic_DNA"/>
</dbReference>
<feature type="non-terminal residue" evidence="7">
    <location>
        <position position="1"/>
    </location>
</feature>
<keyword evidence="4" id="KW-0378">Hydrolase</keyword>
<dbReference type="Gene3D" id="3.20.20.80">
    <property type="entry name" value="Glycosidases"/>
    <property type="match status" value="1"/>
</dbReference>
<dbReference type="Pfam" id="PF01120">
    <property type="entry name" value="Alpha_L_fucos"/>
    <property type="match status" value="1"/>
</dbReference>
<keyword evidence="5" id="KW-0326">Glycosidase</keyword>
<evidence type="ECO:0000256" key="4">
    <source>
        <dbReference type="ARBA" id="ARBA00022801"/>
    </source>
</evidence>
<dbReference type="PANTHER" id="PTHR10030">
    <property type="entry name" value="ALPHA-L-FUCOSIDASE"/>
    <property type="match status" value="1"/>
</dbReference>
<reference evidence="7 8" key="1">
    <citation type="submission" date="2021-07" db="EMBL/GenBank/DDBJ databases">
        <title>Paenibacillus radiodurans sp. nov., isolated from the southeastern edge of Tengger Desert.</title>
        <authorList>
            <person name="Zhang G."/>
        </authorList>
    </citation>
    <scope>NUCLEOTIDE SEQUENCE [LARGE SCALE GENOMIC DNA]</scope>
    <source>
        <strain evidence="7 8">CCM 7311</strain>
    </source>
</reference>
<feature type="domain" description="Glycoside hydrolase family 29 N-terminal" evidence="6">
    <location>
        <begin position="1"/>
        <end position="113"/>
    </location>
</feature>
<feature type="non-terminal residue" evidence="7">
    <location>
        <position position="114"/>
    </location>
</feature>
<dbReference type="SUPFAM" id="SSF51445">
    <property type="entry name" value="(Trans)glycosidases"/>
    <property type="match status" value="1"/>
</dbReference>
<keyword evidence="3" id="KW-0732">Signal</keyword>
<evidence type="ECO:0000259" key="6">
    <source>
        <dbReference type="Pfam" id="PF01120"/>
    </source>
</evidence>
<dbReference type="InterPro" id="IPR057739">
    <property type="entry name" value="Glyco_hydro_29_N"/>
</dbReference>
<accession>A0ABS7CMU1</accession>